<comment type="similarity">
    <text evidence="13">Belongs to the carbohydrate kinase PfkB family. Ribokinase subfamily.</text>
</comment>
<dbReference type="Proteomes" id="UP001590951">
    <property type="component" value="Unassembled WGS sequence"/>
</dbReference>
<evidence type="ECO:0000256" key="13">
    <source>
        <dbReference type="HAMAP-Rule" id="MF_03215"/>
    </source>
</evidence>
<feature type="binding site" evidence="13">
    <location>
        <position position="784"/>
    </location>
    <ligand>
        <name>K(+)</name>
        <dbReference type="ChEBI" id="CHEBI:29103"/>
    </ligand>
</feature>
<keyword evidence="6 14" id="KW-0812">Transmembrane</keyword>
<comment type="caution">
    <text evidence="16">The sequence shown here is derived from an EMBL/GenBank/DDBJ whole genome shotgun (WGS) entry which is preliminary data.</text>
</comment>
<feature type="binding site" evidence="13">
    <location>
        <begin position="749"/>
        <end position="750"/>
    </location>
    <ligand>
        <name>ATP</name>
        <dbReference type="ChEBI" id="CHEBI:30616"/>
    </ligand>
</feature>
<comment type="pathway">
    <text evidence="13">Carbohydrate metabolism; D-ribose degradation; D-ribose 5-phosphate from beta-D-ribopyranose: step 2/2.</text>
</comment>
<organism evidence="16 17">
    <name type="scientific">Lepraria finkii</name>
    <dbReference type="NCBI Taxonomy" id="1340010"/>
    <lineage>
        <taxon>Eukaryota</taxon>
        <taxon>Fungi</taxon>
        <taxon>Dikarya</taxon>
        <taxon>Ascomycota</taxon>
        <taxon>Pezizomycotina</taxon>
        <taxon>Lecanoromycetes</taxon>
        <taxon>OSLEUM clade</taxon>
        <taxon>Lecanoromycetidae</taxon>
        <taxon>Lecanorales</taxon>
        <taxon>Lecanorineae</taxon>
        <taxon>Stereocaulaceae</taxon>
        <taxon>Lepraria</taxon>
    </lineage>
</organism>
<keyword evidence="17" id="KW-1185">Reference proteome</keyword>
<comment type="catalytic activity">
    <reaction evidence="13">
        <text>D-ribose + ATP = D-ribose 5-phosphate + ADP + H(+)</text>
        <dbReference type="Rhea" id="RHEA:13697"/>
        <dbReference type="ChEBI" id="CHEBI:15378"/>
        <dbReference type="ChEBI" id="CHEBI:30616"/>
        <dbReference type="ChEBI" id="CHEBI:47013"/>
        <dbReference type="ChEBI" id="CHEBI:78346"/>
        <dbReference type="ChEBI" id="CHEBI:456216"/>
        <dbReference type="EC" id="2.7.1.15"/>
    </reaction>
</comment>
<dbReference type="HAMAP" id="MF_01987">
    <property type="entry name" value="Ribokinase"/>
    <property type="match status" value="1"/>
</dbReference>
<evidence type="ECO:0000256" key="2">
    <source>
        <dbReference type="ARBA" id="ARBA00005380"/>
    </source>
</evidence>
<dbReference type="Gene3D" id="3.40.1190.20">
    <property type="match status" value="1"/>
</dbReference>
<comment type="subcellular location">
    <subcellularLocation>
        <location evidence="13">Cytoplasm</location>
    </subcellularLocation>
    <subcellularLocation>
        <location evidence="13">Nucleus</location>
    </subcellularLocation>
    <subcellularLocation>
        <location evidence="1">Membrane</location>
        <topology evidence="1">Multi-pass membrane protein</topology>
    </subcellularLocation>
</comment>
<evidence type="ECO:0000313" key="16">
    <source>
        <dbReference type="EMBL" id="KAL2048721.1"/>
    </source>
</evidence>
<evidence type="ECO:0000256" key="1">
    <source>
        <dbReference type="ARBA" id="ARBA00004141"/>
    </source>
</evidence>
<feature type="transmembrane region" description="Helical" evidence="14">
    <location>
        <begin position="184"/>
        <end position="205"/>
    </location>
</feature>
<keyword evidence="10 13" id="KW-0630">Potassium</keyword>
<evidence type="ECO:0000256" key="11">
    <source>
        <dbReference type="ARBA" id="ARBA00022989"/>
    </source>
</evidence>
<feature type="transmembrane region" description="Helical" evidence="14">
    <location>
        <begin position="389"/>
        <end position="411"/>
    </location>
</feature>
<feature type="transmembrane region" description="Helical" evidence="14">
    <location>
        <begin position="456"/>
        <end position="477"/>
    </location>
</feature>
<dbReference type="CDD" id="cd01174">
    <property type="entry name" value="ribokinase"/>
    <property type="match status" value="1"/>
</dbReference>
<proteinExistence type="inferred from homology"/>
<dbReference type="InterPro" id="IPR011877">
    <property type="entry name" value="Ribokinase"/>
</dbReference>
<keyword evidence="12 14" id="KW-0472">Membrane</keyword>
<comment type="cofactor">
    <cofactor evidence="13">
        <name>Mg(2+)</name>
        <dbReference type="ChEBI" id="CHEBI:18420"/>
    </cofactor>
    <text evidence="13">Requires a divalent cation, most likely magnesium in vivo, as an electrophilic catalyst to aid phosphoryl group transfer. It is the chelate of the metal and the nucleotide that is the actual substrate.</text>
</comment>
<keyword evidence="13" id="KW-0119">Carbohydrate metabolism</keyword>
<evidence type="ECO:0000256" key="6">
    <source>
        <dbReference type="ARBA" id="ARBA00022692"/>
    </source>
</evidence>
<comment type="subunit">
    <text evidence="13">Homodimer.</text>
</comment>
<feature type="transmembrane region" description="Helical" evidence="14">
    <location>
        <begin position="278"/>
        <end position="302"/>
    </location>
</feature>
<keyword evidence="13" id="KW-0067">ATP-binding</keyword>
<name>A0ABR4AVF9_9LECA</name>
<evidence type="ECO:0000256" key="5">
    <source>
        <dbReference type="ARBA" id="ARBA00022679"/>
    </source>
</evidence>
<evidence type="ECO:0000256" key="14">
    <source>
        <dbReference type="SAM" id="Phobius"/>
    </source>
</evidence>
<feature type="transmembrane region" description="Helical" evidence="14">
    <location>
        <begin position="154"/>
        <end position="172"/>
    </location>
</feature>
<evidence type="ECO:0000256" key="9">
    <source>
        <dbReference type="ARBA" id="ARBA00022842"/>
    </source>
</evidence>
<dbReference type="PRINTS" id="PR00990">
    <property type="entry name" value="RIBOKINASE"/>
</dbReference>
<dbReference type="PANTHER" id="PTHR23502:SF23">
    <property type="entry name" value="FLUCONAZOLE RESISTANCE PROTEIN 1"/>
    <property type="match status" value="1"/>
</dbReference>
<dbReference type="SUPFAM" id="SSF53613">
    <property type="entry name" value="Ribokinase-like"/>
    <property type="match status" value="1"/>
</dbReference>
<dbReference type="PANTHER" id="PTHR23502">
    <property type="entry name" value="MAJOR FACILITATOR SUPERFAMILY"/>
    <property type="match status" value="1"/>
</dbReference>
<comment type="similarity">
    <text evidence="2">Belongs to the carbohydrate kinase pfkB family.</text>
</comment>
<evidence type="ECO:0000256" key="10">
    <source>
        <dbReference type="ARBA" id="ARBA00022958"/>
    </source>
</evidence>
<feature type="binding site" evidence="13">
    <location>
        <begin position="489"/>
        <end position="491"/>
    </location>
    <ligand>
        <name>substrate</name>
    </ligand>
</feature>
<feature type="binding site" evidence="13">
    <location>
        <position position="789"/>
    </location>
    <ligand>
        <name>K(+)</name>
        <dbReference type="ChEBI" id="CHEBI:29103"/>
    </ligand>
</feature>
<sequence>MFAFLRDTGLGYILGLFSPTRDNTLYLEPTSLIWPYQRHEAPNGRRGVPPNYIIVTDRLTPNRSLHASGRNSQLSERYGGFVEKVEEGTTHNAVGWYGLDDPENPLNWSKSKKAFVSVQIFLLNSFIYLGSSIYSPGIDDVMKEFGVSKTVATLGTSLSLLGYAIGPMLWSAMSEVPRLGRNSIYILTLAGFLLLTLPIVLANNIETILVFRFLTAFVGSPAQATGGATISDMYLPCNRSYGLGLWELSTWIGPTLGPLVGGFAAQAKGWRWTIWELLWINSVMFLFIFCFLPETSASNILYRRAKRLRREYGNESVRSESGLEPLDLSKKELAYITLIRPFKLCFQELICLLLNTYTSLITGLLFAWLESLPLVFGGVYGFNLGQVGLAFLGLLVGSVVAYLIFVVWFFAFASRKFDDLGYNKPEERFIPLMAGCIFVPICLFVFGWTSRAEVPWIVPVVGSALFSLGGFSLFNIMGNPRILVIGSLNTDLITRTSRVPAAGETLISKSFDTGSGGKGANQAVACARLSTQKCDGPQNVCVYMVGAVGDDTFGHELAEGLQNNYIDVTGVTAKESEKTGVAVIIVNEQTGQNRILMSPNANFSLKPEDFTTLSDFGKDFTPTRLPCLIVLQLEIPLDTTLQILKVASKHGIDVLLNPAPAQVLPKEAYAAVNHLIVNESEAAIITNTADKNPDWSKWGEHFDRIVALGVRNVVITLGAEGVIYLETREKKLWRFDAEKVNVVDTTAAGDTFVGAYAVAVTTVVKGGGDFAAAVRWANTAAAKTVERSGAQGAIPWLDEVPAYWEEGGESSVSFDEWRRR</sequence>
<keyword evidence="13" id="KW-0547">Nucleotide-binding</keyword>
<evidence type="ECO:0000256" key="4">
    <source>
        <dbReference type="ARBA" id="ARBA00016943"/>
    </source>
</evidence>
<evidence type="ECO:0000256" key="3">
    <source>
        <dbReference type="ARBA" id="ARBA00012035"/>
    </source>
</evidence>
<keyword evidence="13" id="KW-0539">Nucleus</keyword>
<gene>
    <name evidence="16" type="ORF">ABVK25_011038</name>
</gene>
<accession>A0ABR4AVF9</accession>
<dbReference type="SUPFAM" id="SSF103473">
    <property type="entry name" value="MFS general substrate transporter"/>
    <property type="match status" value="1"/>
</dbReference>
<feature type="domain" description="Major facilitator superfamily (MFS) profile" evidence="15">
    <location>
        <begin position="116"/>
        <end position="591"/>
    </location>
</feature>
<comment type="activity regulation">
    <text evidence="13">Activated by a monovalent cation that binds near, but not in, the active site. The most likely occupant of the site in vivo is potassium. Ion binding induces a conformational change that may alter substrate affinity.</text>
</comment>
<keyword evidence="7 13" id="KW-0479">Metal-binding</keyword>
<feature type="binding site" evidence="13">
    <location>
        <begin position="517"/>
        <end position="521"/>
    </location>
    <ligand>
        <name>substrate</name>
    </ligand>
</feature>
<feature type="binding site" evidence="13">
    <location>
        <position position="744"/>
    </location>
    <ligand>
        <name>K(+)</name>
        <dbReference type="ChEBI" id="CHEBI:29103"/>
    </ligand>
</feature>
<dbReference type="PROSITE" id="PS50850">
    <property type="entry name" value="MFS"/>
    <property type="match status" value="1"/>
</dbReference>
<keyword evidence="5 13" id="KW-0808">Transferase</keyword>
<evidence type="ECO:0000256" key="7">
    <source>
        <dbReference type="ARBA" id="ARBA00022723"/>
    </source>
</evidence>
<feature type="binding site" evidence="13">
    <location>
        <position position="746"/>
    </location>
    <ligand>
        <name>K(+)</name>
        <dbReference type="ChEBI" id="CHEBI:29103"/>
    </ligand>
</feature>
<keyword evidence="13" id="KW-0963">Cytoplasm</keyword>
<evidence type="ECO:0000259" key="15">
    <source>
        <dbReference type="PROSITE" id="PS50850"/>
    </source>
</evidence>
<comment type="function">
    <text evidence="13">Catalyzes the phosphorylation of ribose at O-5 in a reaction requiring ATP and magnesium. The resulting D-ribose-5-phosphate can then be used either for sythesis of nucleotides, histidine, and tryptophan, or as a component of the pentose phosphate pathway.</text>
</comment>
<evidence type="ECO:0000256" key="12">
    <source>
        <dbReference type="ARBA" id="ARBA00023136"/>
    </source>
</evidence>
<reference evidence="16 17" key="1">
    <citation type="submission" date="2024-09" db="EMBL/GenBank/DDBJ databases">
        <title>Rethinking Asexuality: The Enigmatic Case of Functional Sexual Genes in Lepraria (Stereocaulaceae).</title>
        <authorList>
            <person name="Doellman M."/>
            <person name="Sun Y."/>
            <person name="Barcenas-Pena A."/>
            <person name="Lumbsch H.T."/>
            <person name="Grewe F."/>
        </authorList>
    </citation>
    <scope>NUCLEOTIDE SEQUENCE [LARGE SCALE GENOMIC DNA]</scope>
    <source>
        <strain evidence="16 17">Grewe 0041</strain>
    </source>
</reference>
<dbReference type="InterPro" id="IPR011611">
    <property type="entry name" value="PfkB_dom"/>
</dbReference>
<feature type="active site" description="Proton acceptor" evidence="13">
    <location>
        <position position="750"/>
    </location>
</feature>
<dbReference type="EMBL" id="JBHFEH010000082">
    <property type="protein sequence ID" value="KAL2048721.1"/>
    <property type="molecule type" value="Genomic_DNA"/>
</dbReference>
<feature type="binding site" evidence="13">
    <location>
        <begin position="716"/>
        <end position="721"/>
    </location>
    <ligand>
        <name>ATP</name>
        <dbReference type="ChEBI" id="CHEBI:30616"/>
    </ligand>
</feature>
<feature type="binding site" evidence="13">
    <location>
        <position position="787"/>
    </location>
    <ligand>
        <name>K(+)</name>
        <dbReference type="ChEBI" id="CHEBI:29103"/>
    </ligand>
</feature>
<dbReference type="InterPro" id="IPR029056">
    <property type="entry name" value="Ribokinase-like"/>
</dbReference>
<dbReference type="InterPro" id="IPR020846">
    <property type="entry name" value="MFS_dom"/>
</dbReference>
<dbReference type="PROSITE" id="PS00584">
    <property type="entry name" value="PFKB_KINASES_2"/>
    <property type="match status" value="1"/>
</dbReference>
<feature type="binding site" evidence="13">
    <location>
        <position position="634"/>
    </location>
    <ligand>
        <name>substrate</name>
    </ligand>
</feature>
<dbReference type="Pfam" id="PF00294">
    <property type="entry name" value="PfkB"/>
    <property type="match status" value="1"/>
</dbReference>
<keyword evidence="8 13" id="KW-0418">Kinase</keyword>
<comment type="caution">
    <text evidence="13">Lacks conserved residue(s) required for the propagation of feature annotation.</text>
</comment>
<keyword evidence="9 13" id="KW-0460">Magnesium</keyword>
<dbReference type="InterPro" id="IPR036259">
    <property type="entry name" value="MFS_trans_sf"/>
</dbReference>
<feature type="binding site" evidence="13">
    <location>
        <position position="778"/>
    </location>
    <ligand>
        <name>ATP</name>
        <dbReference type="ChEBI" id="CHEBI:30616"/>
    </ligand>
</feature>
<dbReference type="Pfam" id="PF07690">
    <property type="entry name" value="MFS_1"/>
    <property type="match status" value="1"/>
</dbReference>
<feature type="binding site" evidence="13">
    <location>
        <position position="678"/>
    </location>
    <ligand>
        <name>ATP</name>
        <dbReference type="ChEBI" id="CHEBI:30616"/>
    </ligand>
</feature>
<dbReference type="InterPro" id="IPR002139">
    <property type="entry name" value="Ribo/fructo_kinase"/>
</dbReference>
<dbReference type="InterPro" id="IPR002173">
    <property type="entry name" value="Carboh/pur_kinase_PfkB_CS"/>
</dbReference>
<dbReference type="EC" id="2.7.1.15" evidence="3 13"/>
<keyword evidence="11 14" id="KW-1133">Transmembrane helix</keyword>
<evidence type="ECO:0000256" key="8">
    <source>
        <dbReference type="ARBA" id="ARBA00022777"/>
    </source>
</evidence>
<feature type="transmembrane region" description="Helical" evidence="14">
    <location>
        <begin position="114"/>
        <end position="134"/>
    </location>
</feature>
<dbReference type="InterPro" id="IPR011701">
    <property type="entry name" value="MFS"/>
</dbReference>
<dbReference type="Gene3D" id="1.20.1720.10">
    <property type="entry name" value="Multidrug resistance protein D"/>
    <property type="match status" value="1"/>
</dbReference>
<feature type="transmembrane region" description="Helical" evidence="14">
    <location>
        <begin position="349"/>
        <end position="369"/>
    </location>
</feature>
<protein>
    <recommendedName>
        <fullName evidence="4 13">Ribokinase</fullName>
        <shortName evidence="13">RK</shortName>
        <ecNumber evidence="3 13">2.7.1.15</ecNumber>
    </recommendedName>
</protein>
<evidence type="ECO:0000313" key="17">
    <source>
        <dbReference type="Proteomes" id="UP001590951"/>
    </source>
</evidence>
<feature type="transmembrane region" description="Helical" evidence="14">
    <location>
        <begin position="432"/>
        <end position="450"/>
    </location>
</feature>
<feature type="binding site" evidence="13">
    <location>
        <position position="750"/>
    </location>
    <ligand>
        <name>substrate</name>
    </ligand>
</feature>